<dbReference type="EMBL" id="QJSU01000016">
    <property type="protein sequence ID" value="PYE36454.1"/>
    <property type="molecule type" value="Genomic_DNA"/>
</dbReference>
<evidence type="ECO:0000313" key="2">
    <source>
        <dbReference type="EMBL" id="PYE36454.1"/>
    </source>
</evidence>
<feature type="region of interest" description="Disordered" evidence="1">
    <location>
        <begin position="433"/>
        <end position="487"/>
    </location>
</feature>
<protein>
    <submittedName>
        <fullName evidence="2">Uncharacterized protein</fullName>
    </submittedName>
</protein>
<evidence type="ECO:0000313" key="3">
    <source>
        <dbReference type="Proteomes" id="UP000247746"/>
    </source>
</evidence>
<organism evidence="2 3">
    <name type="scientific">Psychrobacter fozii</name>
    <dbReference type="NCBI Taxonomy" id="198480"/>
    <lineage>
        <taxon>Bacteria</taxon>
        <taxon>Pseudomonadati</taxon>
        <taxon>Pseudomonadota</taxon>
        <taxon>Gammaproteobacteria</taxon>
        <taxon>Moraxellales</taxon>
        <taxon>Moraxellaceae</taxon>
        <taxon>Psychrobacter</taxon>
    </lineage>
</organism>
<dbReference type="AlphaFoldDB" id="A0A2V4VMG4"/>
<dbReference type="RefSeq" id="WP_245905746.1">
    <property type="nucleotide sequence ID" value="NZ_QJSU01000016.1"/>
</dbReference>
<proteinExistence type="predicted"/>
<name>A0A2V4VMG4_9GAMM</name>
<dbReference type="Proteomes" id="UP000247746">
    <property type="component" value="Unassembled WGS sequence"/>
</dbReference>
<reference evidence="2 3" key="1">
    <citation type="submission" date="2018-06" db="EMBL/GenBank/DDBJ databases">
        <title>Genomic Encyclopedia of Type Strains, Phase III (KMG-III): the genomes of soil and plant-associated and newly described type strains.</title>
        <authorList>
            <person name="Whitman W."/>
        </authorList>
    </citation>
    <scope>NUCLEOTIDE SEQUENCE [LARGE SCALE GENOMIC DNA]</scope>
    <source>
        <strain evidence="2 3">CECT 5889</strain>
    </source>
</reference>
<gene>
    <name evidence="2" type="ORF">DFP82_11613</name>
</gene>
<sequence>MSHSITTMPDWGYLTTELVCYLQADATAVALAGMHMIEHDYNAQYIARHYQYQLPLGKLQLLELTLYLPFDTGSANIEAVRMIAVKSALSWYKASLSPDEYNDAVGYEALIFDIQLVGGDSSAQNDKDSEKYNALQRLKHSFGARYFLEDLVVDMSESQQQLQVFSWDDWYSIAAAVRTPSELWRFLSYHLEQLQHSATSHIPSFESEDALVEKFLQSPGLFNSAIAVDNALIKNEAQDEPNSALVAITLAYKNQSTTAQMYHQHMLQAATLWSQLSMQMIETYSEKQTINNDDQLDVPLVYWQQQLLGESLFSRHELIRTLYRHPKQSASLQKDGYVVHQHSYESLGRHYVLVFYGQEATGHNSKAAVQPKLAQIAKDVATRLPIIELHHVIVLGIDFITEADDTFIDIDLWIQPVDTMTQRERQLTKQLQRLKHQDIQHQKGSSQSDQQTASNAASANKDSKKDSQADRRPQVHLNLSIPARKDK</sequence>
<accession>A0A2V4VMG4</accession>
<evidence type="ECO:0000256" key="1">
    <source>
        <dbReference type="SAM" id="MobiDB-lite"/>
    </source>
</evidence>
<feature type="compositionally biased region" description="Polar residues" evidence="1">
    <location>
        <begin position="442"/>
        <end position="452"/>
    </location>
</feature>
<keyword evidence="3" id="KW-1185">Reference proteome</keyword>
<feature type="compositionally biased region" description="Basic and acidic residues" evidence="1">
    <location>
        <begin position="461"/>
        <end position="473"/>
    </location>
</feature>
<comment type="caution">
    <text evidence="2">The sequence shown here is derived from an EMBL/GenBank/DDBJ whole genome shotgun (WGS) entry which is preliminary data.</text>
</comment>